<dbReference type="NCBIfam" id="TIGR01083">
    <property type="entry name" value="nth"/>
    <property type="match status" value="1"/>
</dbReference>
<keyword evidence="10" id="KW-0238">DNA-binding</keyword>
<dbReference type="SMART" id="SM00478">
    <property type="entry name" value="ENDO3c"/>
    <property type="match status" value="1"/>
</dbReference>
<dbReference type="EC" id="4.2.99.18" evidence="10"/>
<evidence type="ECO:0000256" key="3">
    <source>
        <dbReference type="ARBA" id="ARBA00022723"/>
    </source>
</evidence>
<dbReference type="InterPro" id="IPR003651">
    <property type="entry name" value="Endonuclease3_FeS-loop_motif"/>
</dbReference>
<keyword evidence="10" id="KW-0456">Lyase</keyword>
<evidence type="ECO:0000256" key="10">
    <source>
        <dbReference type="HAMAP-Rule" id="MF_00942"/>
    </source>
</evidence>
<name>A0ABN4AH16_RICCA</name>
<dbReference type="HAMAP" id="MF_00942">
    <property type="entry name" value="Nth"/>
    <property type="match status" value="1"/>
</dbReference>
<dbReference type="CDD" id="cd00056">
    <property type="entry name" value="ENDO3c"/>
    <property type="match status" value="1"/>
</dbReference>
<keyword evidence="4 10" id="KW-0227">DNA damage</keyword>
<accession>A0ABN4AH16</accession>
<evidence type="ECO:0000313" key="13">
    <source>
        <dbReference type="Proteomes" id="UP000007878"/>
    </source>
</evidence>
<keyword evidence="2 10" id="KW-0004">4Fe-4S</keyword>
<keyword evidence="12" id="KW-0540">Nuclease</keyword>
<dbReference type="SUPFAM" id="SSF48150">
    <property type="entry name" value="DNA-glycosylase"/>
    <property type="match status" value="1"/>
</dbReference>
<dbReference type="PROSITE" id="PS01155">
    <property type="entry name" value="ENDONUCLEASE_III_2"/>
    <property type="match status" value="1"/>
</dbReference>
<keyword evidence="9 10" id="KW-0326">Glycosidase</keyword>
<dbReference type="PIRSF" id="PIRSF001435">
    <property type="entry name" value="Nth"/>
    <property type="match status" value="1"/>
</dbReference>
<keyword evidence="8 10" id="KW-0234">DNA repair</keyword>
<dbReference type="GO" id="GO:0004519">
    <property type="term" value="F:endonuclease activity"/>
    <property type="evidence" value="ECO:0007669"/>
    <property type="project" value="UniProtKB-KW"/>
</dbReference>
<evidence type="ECO:0000256" key="6">
    <source>
        <dbReference type="ARBA" id="ARBA00023004"/>
    </source>
</evidence>
<evidence type="ECO:0000256" key="5">
    <source>
        <dbReference type="ARBA" id="ARBA00022801"/>
    </source>
</evidence>
<dbReference type="Pfam" id="PF00633">
    <property type="entry name" value="HHH"/>
    <property type="match status" value="1"/>
</dbReference>
<dbReference type="Pfam" id="PF10576">
    <property type="entry name" value="EndIII_4Fe-2S"/>
    <property type="match status" value="1"/>
</dbReference>
<dbReference type="InterPro" id="IPR000445">
    <property type="entry name" value="HhH_motif"/>
</dbReference>
<feature type="binding site" evidence="10">
    <location>
        <position position="197"/>
    </location>
    <ligand>
        <name>[4Fe-4S] cluster</name>
        <dbReference type="ChEBI" id="CHEBI:49883"/>
    </ligand>
</feature>
<dbReference type="Pfam" id="PF00730">
    <property type="entry name" value="HhH-GPD"/>
    <property type="match status" value="1"/>
</dbReference>
<evidence type="ECO:0000256" key="1">
    <source>
        <dbReference type="ARBA" id="ARBA00008343"/>
    </source>
</evidence>
<comment type="similarity">
    <text evidence="1 10">Belongs to the Nth/MutY family.</text>
</comment>
<dbReference type="InterPro" id="IPR023170">
    <property type="entry name" value="HhH_base_excis_C"/>
</dbReference>
<dbReference type="SMART" id="SM00525">
    <property type="entry name" value="FES"/>
    <property type="match status" value="1"/>
</dbReference>
<reference evidence="13" key="1">
    <citation type="submission" date="2012-02" db="EMBL/GenBank/DDBJ databases">
        <title>Complete genome sequence of Rickettsia parkeri strain Portsmouth.</title>
        <authorList>
            <person name="Johnson S.L."/>
            <person name="Munk A.C."/>
            <person name="Han S."/>
            <person name="Bruce D.C."/>
            <person name="Dasch G.A."/>
        </authorList>
    </citation>
    <scope>NUCLEOTIDE SEQUENCE [LARGE SCALE GENOMIC DNA]</scope>
    <source>
        <strain evidence="13">CA410</strain>
    </source>
</reference>
<evidence type="ECO:0000313" key="12">
    <source>
        <dbReference type="EMBL" id="AFB21438.1"/>
    </source>
</evidence>
<organism evidence="12 13">
    <name type="scientific">Rickettsia canadensis str. CA410</name>
    <dbReference type="NCBI Taxonomy" id="1105107"/>
    <lineage>
        <taxon>Bacteria</taxon>
        <taxon>Pseudomonadati</taxon>
        <taxon>Pseudomonadota</taxon>
        <taxon>Alphaproteobacteria</taxon>
        <taxon>Rickettsiales</taxon>
        <taxon>Rickettsiaceae</taxon>
        <taxon>Rickettsieae</taxon>
        <taxon>Rickettsia</taxon>
        <taxon>belli group</taxon>
    </lineage>
</organism>
<evidence type="ECO:0000256" key="9">
    <source>
        <dbReference type="ARBA" id="ARBA00023295"/>
    </source>
</evidence>
<evidence type="ECO:0000256" key="8">
    <source>
        <dbReference type="ARBA" id="ARBA00023204"/>
    </source>
</evidence>
<feature type="binding site" evidence="10">
    <location>
        <position position="203"/>
    </location>
    <ligand>
        <name>[4Fe-4S] cluster</name>
        <dbReference type="ChEBI" id="CHEBI:49883"/>
    </ligand>
</feature>
<dbReference type="InterPro" id="IPR005759">
    <property type="entry name" value="Nth"/>
</dbReference>
<keyword evidence="12" id="KW-0255">Endonuclease</keyword>
<keyword evidence="7 10" id="KW-0411">Iron-sulfur</keyword>
<evidence type="ECO:0000256" key="2">
    <source>
        <dbReference type="ARBA" id="ARBA00022485"/>
    </source>
</evidence>
<dbReference type="InterPro" id="IPR003265">
    <property type="entry name" value="HhH-GPD_domain"/>
</dbReference>
<dbReference type="PANTHER" id="PTHR10359">
    <property type="entry name" value="A/G-SPECIFIC ADENINE GLYCOSYLASE/ENDONUCLEASE III"/>
    <property type="match status" value="1"/>
</dbReference>
<dbReference type="PANTHER" id="PTHR10359:SF18">
    <property type="entry name" value="ENDONUCLEASE III"/>
    <property type="match status" value="1"/>
</dbReference>
<keyword evidence="3 10" id="KW-0479">Metal-binding</keyword>
<proteinExistence type="inferred from homology"/>
<keyword evidence="13" id="KW-1185">Reference proteome</keyword>
<dbReference type="Gene3D" id="1.10.1670.10">
    <property type="entry name" value="Helix-hairpin-Helix base-excision DNA repair enzymes (C-terminal)"/>
    <property type="match status" value="1"/>
</dbReference>
<feature type="binding site" evidence="10">
    <location>
        <position position="194"/>
    </location>
    <ligand>
        <name>[4Fe-4S] cluster</name>
        <dbReference type="ChEBI" id="CHEBI:49883"/>
    </ligand>
</feature>
<feature type="domain" description="HhH-GPD" evidence="11">
    <location>
        <begin position="38"/>
        <end position="185"/>
    </location>
</feature>
<comment type="function">
    <text evidence="10">DNA repair enzyme that has both DNA N-glycosylase activity and AP-lyase activity. The DNA N-glycosylase activity releases various damaged pyrimidines from DNA by cleaving the N-glycosidic bond, leaving an AP (apurinic/apyrimidinic) site. The AP-lyase activity cleaves the phosphodiester bond 3' to the AP site by a beta-elimination, leaving a 3'-terminal unsaturated sugar and a product with a terminal 5'-phosphate.</text>
</comment>
<comment type="catalytic activity">
    <reaction evidence="10">
        <text>2'-deoxyribonucleotide-(2'-deoxyribose 5'-phosphate)-2'-deoxyribonucleotide-DNA = a 3'-end 2'-deoxyribonucleotide-(2,3-dehydro-2,3-deoxyribose 5'-phosphate)-DNA + a 5'-end 5'-phospho-2'-deoxyribonucleoside-DNA + H(+)</text>
        <dbReference type="Rhea" id="RHEA:66592"/>
        <dbReference type="Rhea" id="RHEA-COMP:13180"/>
        <dbReference type="Rhea" id="RHEA-COMP:16897"/>
        <dbReference type="Rhea" id="RHEA-COMP:17067"/>
        <dbReference type="ChEBI" id="CHEBI:15378"/>
        <dbReference type="ChEBI" id="CHEBI:136412"/>
        <dbReference type="ChEBI" id="CHEBI:157695"/>
        <dbReference type="ChEBI" id="CHEBI:167181"/>
        <dbReference type="EC" id="4.2.99.18"/>
    </reaction>
</comment>
<keyword evidence="6 10" id="KW-0408">Iron</keyword>
<evidence type="ECO:0000259" key="11">
    <source>
        <dbReference type="SMART" id="SM00478"/>
    </source>
</evidence>
<evidence type="ECO:0000256" key="4">
    <source>
        <dbReference type="ARBA" id="ARBA00022763"/>
    </source>
</evidence>
<dbReference type="Proteomes" id="UP000007878">
    <property type="component" value="Chromosome"/>
</dbReference>
<comment type="cofactor">
    <cofactor evidence="10">
        <name>[4Fe-4S] cluster</name>
        <dbReference type="ChEBI" id="CHEBI:49883"/>
    </cofactor>
    <text evidence="10">Binds 1 [4Fe-4S] cluster.</text>
</comment>
<evidence type="ECO:0000256" key="7">
    <source>
        <dbReference type="ARBA" id="ARBA00023014"/>
    </source>
</evidence>
<protein>
    <recommendedName>
        <fullName evidence="10">Endonuclease III</fullName>
        <ecNumber evidence="10">4.2.99.18</ecNumber>
    </recommendedName>
    <alternativeName>
        <fullName evidence="10">DNA-(apurinic or apyrimidinic site) lyase</fullName>
    </alternativeName>
</protein>
<sequence>MQVQIVNKIFEILSKNNPNPKTELIYKNNFTLLVAVILSAQATDISVNLATKSLFKIYDTPEKILELGEEGLKKYIKSIGLFNIKGKNIIALCKILINEYDNTVPNSFKELVKLPGVGRKTANVVLNCLFGMPTMAVDTHVFRVAKRIGLAQGSTPEVVEKELLQILNKKWLMHAHHWLILHGRYICKARKPDCDICPVKKYCEYYLNA</sequence>
<feature type="binding site" evidence="10">
    <location>
        <position position="187"/>
    </location>
    <ligand>
        <name>[4Fe-4S] cluster</name>
        <dbReference type="ChEBI" id="CHEBI:49883"/>
    </ligand>
</feature>
<dbReference type="InterPro" id="IPR004036">
    <property type="entry name" value="Endonuclease-III-like_CS2"/>
</dbReference>
<dbReference type="RefSeq" id="WP_014364186.1">
    <property type="nucleotide sequence ID" value="NC_016929.1"/>
</dbReference>
<keyword evidence="5 10" id="KW-0378">Hydrolase</keyword>
<dbReference type="EMBL" id="CP003304">
    <property type="protein sequence ID" value="AFB21438.1"/>
    <property type="molecule type" value="Genomic_DNA"/>
</dbReference>
<dbReference type="Gene3D" id="1.10.340.30">
    <property type="entry name" value="Hypothetical protein, domain 2"/>
    <property type="match status" value="1"/>
</dbReference>
<dbReference type="InterPro" id="IPR011257">
    <property type="entry name" value="DNA_glycosylase"/>
</dbReference>
<gene>
    <name evidence="10" type="primary">nth</name>
    <name evidence="12" type="ORF">RCA_04430</name>
</gene>